<gene>
    <name evidence="3" type="ORF">RJ53_10830</name>
</gene>
<sequence length="308" mass="34938">MYREKRIAVVVPAHNEELLILDTLETVPDFVDRVYVIDDCSKDATLERARAHAKKDARVTVIHHEVNGGVGASITTGFKAALIDGTDILTVMAGDNQMDPVHLPTLIDPIVEGKADFTKGSRLKPGYWKGMSNWRLFGNMLLNLINKIASGYWIISDPQNGYIAISSTGLSKMDLNSLYPRYAFENDMMIKANVHELRMFNIFIPAKYGSETSDIKYGSFILSTSYFLFKSFIWRIIVKLLIYRRLVYFGYVLGMLCLVLGAVMIFFGEWNILLLGFVLFIFSCIGEYKHEIRSLTEDNTNPTSMVKR</sequence>
<keyword evidence="4" id="KW-1185">Reference proteome</keyword>
<reference evidence="3" key="1">
    <citation type="submission" date="2014-12" db="EMBL/GenBank/DDBJ databases">
        <authorList>
            <person name="Huang H.-H."/>
            <person name="Chen S.-C."/>
            <person name="Lai M.-C."/>
        </authorList>
    </citation>
    <scope>NUCLEOTIDE SEQUENCE</scope>
    <source>
        <strain evidence="3">K1F9705b</strain>
    </source>
</reference>
<organism evidence="3 4">
    <name type="scientific">Methanocalculus chunghsingensis</name>
    <dbReference type="NCBI Taxonomy" id="156457"/>
    <lineage>
        <taxon>Archaea</taxon>
        <taxon>Methanobacteriati</taxon>
        <taxon>Methanobacteriota</taxon>
        <taxon>Stenosarchaea group</taxon>
        <taxon>Methanomicrobia</taxon>
        <taxon>Methanomicrobiales</taxon>
        <taxon>Methanocalculaceae</taxon>
        <taxon>Methanocalculus</taxon>
    </lineage>
</organism>
<dbReference type="EMBL" id="JWHL01000026">
    <property type="protein sequence ID" value="MBR1369943.1"/>
    <property type="molecule type" value="Genomic_DNA"/>
</dbReference>
<dbReference type="Pfam" id="PF00535">
    <property type="entry name" value="Glycos_transf_2"/>
    <property type="match status" value="1"/>
</dbReference>
<dbReference type="RefSeq" id="WP_211531701.1">
    <property type="nucleotide sequence ID" value="NZ_JWHL01000026.1"/>
</dbReference>
<dbReference type="InterPro" id="IPR029044">
    <property type="entry name" value="Nucleotide-diphossugar_trans"/>
</dbReference>
<name>A0A8J8B687_9EURY</name>
<comment type="caution">
    <text evidence="3">The sequence shown here is derived from an EMBL/GenBank/DDBJ whole genome shotgun (WGS) entry which is preliminary data.</text>
</comment>
<dbReference type="Proteomes" id="UP000730161">
    <property type="component" value="Unassembled WGS sequence"/>
</dbReference>
<dbReference type="AlphaFoldDB" id="A0A8J8B687"/>
<dbReference type="OrthoDB" id="11098at2157"/>
<evidence type="ECO:0000313" key="4">
    <source>
        <dbReference type="Proteomes" id="UP000730161"/>
    </source>
</evidence>
<feature type="domain" description="Glycosyltransferase 2-like" evidence="2">
    <location>
        <begin position="9"/>
        <end position="126"/>
    </location>
</feature>
<dbReference type="PANTHER" id="PTHR48090:SF7">
    <property type="entry name" value="RFBJ PROTEIN"/>
    <property type="match status" value="1"/>
</dbReference>
<evidence type="ECO:0000313" key="3">
    <source>
        <dbReference type="EMBL" id="MBR1369943.1"/>
    </source>
</evidence>
<accession>A0A8J8B687</accession>
<feature type="transmembrane region" description="Helical" evidence="1">
    <location>
        <begin position="272"/>
        <end position="288"/>
    </location>
</feature>
<feature type="transmembrane region" description="Helical" evidence="1">
    <location>
        <begin position="246"/>
        <end position="266"/>
    </location>
</feature>
<proteinExistence type="predicted"/>
<dbReference type="SUPFAM" id="SSF53448">
    <property type="entry name" value="Nucleotide-diphospho-sugar transferases"/>
    <property type="match status" value="1"/>
</dbReference>
<dbReference type="PANTHER" id="PTHR48090">
    <property type="entry name" value="UNDECAPRENYL-PHOSPHATE 4-DEOXY-4-FORMAMIDO-L-ARABINOSE TRANSFERASE-RELATED"/>
    <property type="match status" value="1"/>
</dbReference>
<evidence type="ECO:0000256" key="1">
    <source>
        <dbReference type="SAM" id="Phobius"/>
    </source>
</evidence>
<evidence type="ECO:0000259" key="2">
    <source>
        <dbReference type="Pfam" id="PF00535"/>
    </source>
</evidence>
<keyword evidence="1" id="KW-1133">Transmembrane helix</keyword>
<dbReference type="InterPro" id="IPR050256">
    <property type="entry name" value="Glycosyltransferase_2"/>
</dbReference>
<keyword evidence="1" id="KW-0812">Transmembrane</keyword>
<dbReference type="InterPro" id="IPR001173">
    <property type="entry name" value="Glyco_trans_2-like"/>
</dbReference>
<protein>
    <recommendedName>
        <fullName evidence="2">Glycosyltransferase 2-like domain-containing protein</fullName>
    </recommendedName>
</protein>
<dbReference type="CDD" id="cd04179">
    <property type="entry name" value="DPM_DPG-synthase_like"/>
    <property type="match status" value="1"/>
</dbReference>
<dbReference type="Gene3D" id="3.90.550.10">
    <property type="entry name" value="Spore Coat Polysaccharide Biosynthesis Protein SpsA, Chain A"/>
    <property type="match status" value="1"/>
</dbReference>
<keyword evidence="1" id="KW-0472">Membrane</keyword>